<evidence type="ECO:0000256" key="2">
    <source>
        <dbReference type="SAM" id="SignalP"/>
    </source>
</evidence>
<evidence type="ECO:0000256" key="1">
    <source>
        <dbReference type="SAM" id="Phobius"/>
    </source>
</evidence>
<organism evidence="4 5">
    <name type="scientific">Leptobrachium leishanense</name>
    <name type="common">Leishan spiny toad</name>
    <dbReference type="NCBI Taxonomy" id="445787"/>
    <lineage>
        <taxon>Eukaryota</taxon>
        <taxon>Metazoa</taxon>
        <taxon>Chordata</taxon>
        <taxon>Craniata</taxon>
        <taxon>Vertebrata</taxon>
        <taxon>Euteleostomi</taxon>
        <taxon>Amphibia</taxon>
        <taxon>Batrachia</taxon>
        <taxon>Anura</taxon>
        <taxon>Pelobatoidea</taxon>
        <taxon>Megophryidae</taxon>
        <taxon>Leptobrachium</taxon>
    </lineage>
</organism>
<dbReference type="PANTHER" id="PTHR11161:SF0">
    <property type="entry name" value="O-ACYLTRANSFERASE LIKE PROTEIN"/>
    <property type="match status" value="1"/>
</dbReference>
<keyword evidence="1" id="KW-0812">Transmembrane</keyword>
<dbReference type="InterPro" id="IPR002656">
    <property type="entry name" value="Acyl_transf_3_dom"/>
</dbReference>
<keyword evidence="1" id="KW-0472">Membrane</keyword>
<reference evidence="4" key="2">
    <citation type="submission" date="2025-09" db="UniProtKB">
        <authorList>
            <consortium name="Ensembl"/>
        </authorList>
    </citation>
    <scope>IDENTIFICATION</scope>
</reference>
<reference evidence="4" key="1">
    <citation type="submission" date="2025-08" db="UniProtKB">
        <authorList>
            <consortium name="Ensembl"/>
        </authorList>
    </citation>
    <scope>IDENTIFICATION</scope>
</reference>
<dbReference type="InterPro" id="IPR052728">
    <property type="entry name" value="O2_lipid_transport_reg"/>
</dbReference>
<feature type="transmembrane region" description="Helical" evidence="1">
    <location>
        <begin position="360"/>
        <end position="382"/>
    </location>
</feature>
<feature type="signal peptide" evidence="2">
    <location>
        <begin position="1"/>
        <end position="20"/>
    </location>
</feature>
<feature type="transmembrane region" description="Helical" evidence="1">
    <location>
        <begin position="496"/>
        <end position="514"/>
    </location>
</feature>
<feature type="domain" description="Nose resistant-to-fluoxetine protein N-terminal" evidence="3">
    <location>
        <begin position="24"/>
        <end position="139"/>
    </location>
</feature>
<dbReference type="Pfam" id="PF20146">
    <property type="entry name" value="NRF"/>
    <property type="match status" value="1"/>
</dbReference>
<sequence length="666" mass="74607">MIIPRLLLLSSCLVVIIVSSQNVSLKCLKDTMDFLSDLNAKEPQTYAILMYDALGKAGSGIVNGNMDRVGSYSECLSVIAPSGSFHGEYCKLHVEQEGVKFVIGICVPNSCSSQEVTSLARMDILEYSGTSLLAPLPNFMTQNDSFLAVADTVCSGGLFGLDAFAIVCLCISGVLILLPVIASVYTGVLCLMVTSSLEQLSLVTGKGKRGGNSEHDKLALKSSLSVVEEERTKQIKNRLDHLIKSFCLQENIPTVSSRNADNREYPSLDGIRVLSLLWIISGHTGQLAYVFNMDNSFEWKARVLEKPLYLYALSGPVYLGVDSFFLLSGFLSAISFLKLTENSETVTMTMVMKFVYKRIMRLQPLHLASICLSIALISLAHWGSFWELPKHQWDNCRRVWWANVLLITNYVSVAESCSGWAWYLSNDFQFHLTTPLVIFLYVKWRKAMHAAVTLLFLVQFLASTLLSYYLQLSINYPTGESRSRLNYWVEYYTKPYCRYGPFLVGMSLAILMSIKKQCPCIKNKVYAVVGWICSFLTMFLVITLAFVLDDSPNSYSIMAAFYQGLHRTLWAAAVGWVIVACQEGYGGLINSLLSWQTWGILSKISYACYLTHPIIIILYCGLQETLFHYLDINMFYMFIGHTVFTCTAGFALTVLVERPLQRLLSI</sequence>
<dbReference type="InterPro" id="IPR006621">
    <property type="entry name" value="Nose-resist-to-fluoxetine_N"/>
</dbReference>
<dbReference type="PANTHER" id="PTHR11161">
    <property type="entry name" value="O-ACYLTRANSFERASE"/>
    <property type="match status" value="1"/>
</dbReference>
<dbReference type="AlphaFoldDB" id="A0A8C5P788"/>
<keyword evidence="2" id="KW-0732">Signal</keyword>
<protein>
    <recommendedName>
        <fullName evidence="3">Nose resistant-to-fluoxetine protein N-terminal domain-containing protein</fullName>
    </recommendedName>
</protein>
<dbReference type="Proteomes" id="UP000694569">
    <property type="component" value="Unplaced"/>
</dbReference>
<feature type="transmembrane region" description="Helical" evidence="1">
    <location>
        <begin position="163"/>
        <end position="191"/>
    </location>
</feature>
<feature type="chain" id="PRO_5034719331" description="Nose resistant-to-fluoxetine protein N-terminal domain-containing protein" evidence="2">
    <location>
        <begin position="21"/>
        <end position="666"/>
    </location>
</feature>
<evidence type="ECO:0000313" key="5">
    <source>
        <dbReference type="Proteomes" id="UP000694569"/>
    </source>
</evidence>
<proteinExistence type="predicted"/>
<evidence type="ECO:0000259" key="3">
    <source>
        <dbReference type="SMART" id="SM00703"/>
    </source>
</evidence>
<accession>A0A8C5P788</accession>
<feature type="transmembrane region" description="Helical" evidence="1">
    <location>
        <begin position="604"/>
        <end position="622"/>
    </location>
</feature>
<feature type="transmembrane region" description="Helical" evidence="1">
    <location>
        <begin position="311"/>
        <end position="339"/>
    </location>
</feature>
<keyword evidence="1" id="KW-1133">Transmembrane helix</keyword>
<dbReference type="OrthoDB" id="9888095at2759"/>
<feature type="transmembrane region" description="Helical" evidence="1">
    <location>
        <begin position="568"/>
        <end position="592"/>
    </location>
</feature>
<keyword evidence="5" id="KW-1185">Reference proteome</keyword>
<dbReference type="Pfam" id="PF01757">
    <property type="entry name" value="Acyl_transf_3"/>
    <property type="match status" value="1"/>
</dbReference>
<feature type="transmembrane region" description="Helical" evidence="1">
    <location>
        <begin position="526"/>
        <end position="548"/>
    </location>
</feature>
<dbReference type="Ensembl" id="ENSLLET00000002060.1">
    <property type="protein sequence ID" value="ENSLLEP00000001974.1"/>
    <property type="gene ID" value="ENSLLEG00000001271.1"/>
</dbReference>
<dbReference type="GO" id="GO:0016747">
    <property type="term" value="F:acyltransferase activity, transferring groups other than amino-acyl groups"/>
    <property type="evidence" value="ECO:0007669"/>
    <property type="project" value="InterPro"/>
</dbReference>
<name>A0A8C5P788_9ANUR</name>
<feature type="transmembrane region" description="Helical" evidence="1">
    <location>
        <begin position="273"/>
        <end position="291"/>
    </location>
</feature>
<feature type="transmembrane region" description="Helical" evidence="1">
    <location>
        <begin position="634"/>
        <end position="656"/>
    </location>
</feature>
<dbReference type="SMART" id="SM00703">
    <property type="entry name" value="NRF"/>
    <property type="match status" value="1"/>
</dbReference>
<dbReference type="GeneTree" id="ENSGT00530000063340"/>
<feature type="transmembrane region" description="Helical" evidence="1">
    <location>
        <begin position="454"/>
        <end position="476"/>
    </location>
</feature>
<evidence type="ECO:0000313" key="4">
    <source>
        <dbReference type="Ensembl" id="ENSLLEP00000001974.1"/>
    </source>
</evidence>